<dbReference type="GO" id="GO:0004842">
    <property type="term" value="F:ubiquitin-protein transferase activity"/>
    <property type="evidence" value="ECO:0007669"/>
    <property type="project" value="TreeGrafter"/>
</dbReference>
<feature type="region of interest" description="Disordered" evidence="12">
    <location>
        <begin position="505"/>
        <end position="526"/>
    </location>
</feature>
<keyword evidence="5" id="KW-0808">Transferase</keyword>
<reference evidence="17" key="1">
    <citation type="journal article" date="2021" name="Mol. Ecol. Resour.">
        <title>Apolygus lucorum genome provides insights into omnivorousness and mesophyll feeding.</title>
        <authorList>
            <person name="Liu Y."/>
            <person name="Liu H."/>
            <person name="Wang H."/>
            <person name="Huang T."/>
            <person name="Liu B."/>
            <person name="Yang B."/>
            <person name="Yin L."/>
            <person name="Li B."/>
            <person name="Zhang Y."/>
            <person name="Zhang S."/>
            <person name="Jiang F."/>
            <person name="Zhang X."/>
            <person name="Ren Y."/>
            <person name="Wang B."/>
            <person name="Wang S."/>
            <person name="Lu Y."/>
            <person name="Wu K."/>
            <person name="Fan W."/>
            <person name="Wang G."/>
        </authorList>
    </citation>
    <scope>NUCLEOTIDE SEQUENCE</scope>
    <source>
        <strain evidence="17">12Hb</strain>
    </source>
</reference>
<feature type="domain" description="RanBP2-type" evidence="15">
    <location>
        <begin position="473"/>
        <end position="503"/>
    </location>
</feature>
<dbReference type="PROSITE" id="PS51873">
    <property type="entry name" value="TRIAD"/>
    <property type="match status" value="1"/>
</dbReference>
<comment type="similarity">
    <text evidence="2">Belongs to the RBR family.</text>
</comment>
<keyword evidence="10" id="KW-0862">Zinc</keyword>
<keyword evidence="9" id="KW-0833">Ubl conjugation pathway</keyword>
<dbReference type="InterPro" id="IPR047559">
    <property type="entry name" value="HOIL1_RBR_mRING-HC-C3HC3D"/>
</dbReference>
<keyword evidence="8 11" id="KW-0863">Zinc-finger</keyword>
<dbReference type="InterPro" id="IPR027370">
    <property type="entry name" value="Znf-RING_euk"/>
</dbReference>
<evidence type="ECO:0000256" key="3">
    <source>
        <dbReference type="ARBA" id="ARBA00017887"/>
    </source>
</evidence>
<feature type="compositionally biased region" description="Polar residues" evidence="12">
    <location>
        <begin position="144"/>
        <end position="156"/>
    </location>
</feature>
<proteinExistence type="inferred from homology"/>
<feature type="compositionally biased region" description="Basic and acidic residues" evidence="12">
    <location>
        <begin position="38"/>
        <end position="62"/>
    </location>
</feature>
<dbReference type="Gene3D" id="2.30.30.380">
    <property type="entry name" value="Zn-finger domain of Sec23/24"/>
    <property type="match status" value="1"/>
</dbReference>
<dbReference type="Gene3D" id="3.30.40.10">
    <property type="entry name" value="Zinc/RING finger domain, C3HC4 (zinc finger)"/>
    <property type="match status" value="1"/>
</dbReference>
<dbReference type="InterPro" id="IPR047557">
    <property type="entry name" value="Rcat_RBR_HOIL1"/>
</dbReference>
<dbReference type="GO" id="GO:0043161">
    <property type="term" value="P:proteasome-mediated ubiquitin-dependent protein catabolic process"/>
    <property type="evidence" value="ECO:0007669"/>
    <property type="project" value="TreeGrafter"/>
</dbReference>
<evidence type="ECO:0000256" key="4">
    <source>
        <dbReference type="ARBA" id="ARBA00022553"/>
    </source>
</evidence>
<dbReference type="InterPro" id="IPR000626">
    <property type="entry name" value="Ubiquitin-like_dom"/>
</dbReference>
<dbReference type="CDD" id="cd16633">
    <property type="entry name" value="mRING-HC-C3HC3D_RBR_HOIL1"/>
    <property type="match status" value="1"/>
</dbReference>
<organism evidence="17 18">
    <name type="scientific">Apolygus lucorum</name>
    <name type="common">Small green plant bug</name>
    <name type="synonym">Lygocoris lucorum</name>
    <dbReference type="NCBI Taxonomy" id="248454"/>
    <lineage>
        <taxon>Eukaryota</taxon>
        <taxon>Metazoa</taxon>
        <taxon>Ecdysozoa</taxon>
        <taxon>Arthropoda</taxon>
        <taxon>Hexapoda</taxon>
        <taxon>Insecta</taxon>
        <taxon>Pterygota</taxon>
        <taxon>Neoptera</taxon>
        <taxon>Paraneoptera</taxon>
        <taxon>Hemiptera</taxon>
        <taxon>Heteroptera</taxon>
        <taxon>Panheteroptera</taxon>
        <taxon>Cimicomorpha</taxon>
        <taxon>Miridae</taxon>
        <taxon>Mirini</taxon>
        <taxon>Apolygus</taxon>
    </lineage>
</organism>
<dbReference type="EMBL" id="WIXP02000002">
    <property type="protein sequence ID" value="KAF6215403.1"/>
    <property type="molecule type" value="Genomic_DNA"/>
</dbReference>
<protein>
    <recommendedName>
        <fullName evidence="3">RanBP-type and C3HC4-type zinc finger-containing protein 1</fullName>
    </recommendedName>
</protein>
<comment type="pathway">
    <text evidence="1">Protein modification; protein ubiquitination.</text>
</comment>
<dbReference type="FunFam" id="3.30.40.10:FF:000137">
    <property type="entry name" value="RanBP-type and C3HC4-type zinc finger-containing protein 1"/>
    <property type="match status" value="1"/>
</dbReference>
<feature type="region of interest" description="Disordered" evidence="12">
    <location>
        <begin position="224"/>
        <end position="245"/>
    </location>
</feature>
<dbReference type="InterPro" id="IPR017907">
    <property type="entry name" value="Znf_RING_CS"/>
</dbReference>
<dbReference type="AlphaFoldDB" id="A0A8S9Y2J0"/>
<dbReference type="CDD" id="cd20345">
    <property type="entry name" value="BRcat_RBR_HOIL1"/>
    <property type="match status" value="1"/>
</dbReference>
<dbReference type="PANTHER" id="PTHR22770:SF13">
    <property type="entry name" value="RING-TYPE DOMAIN-CONTAINING PROTEIN"/>
    <property type="match status" value="1"/>
</dbReference>
<evidence type="ECO:0000256" key="5">
    <source>
        <dbReference type="ARBA" id="ARBA00022679"/>
    </source>
</evidence>
<dbReference type="GO" id="GO:0071797">
    <property type="term" value="C:LUBAC complex"/>
    <property type="evidence" value="ECO:0007669"/>
    <property type="project" value="TreeGrafter"/>
</dbReference>
<feature type="region of interest" description="Disordered" evidence="12">
    <location>
        <begin position="1"/>
        <end position="92"/>
    </location>
</feature>
<evidence type="ECO:0000259" key="16">
    <source>
        <dbReference type="PROSITE" id="PS51873"/>
    </source>
</evidence>
<accession>A0A8S9Y2J0</accession>
<dbReference type="InterPro" id="IPR001876">
    <property type="entry name" value="Znf_RanBP2"/>
</dbReference>
<evidence type="ECO:0000256" key="6">
    <source>
        <dbReference type="ARBA" id="ARBA00022723"/>
    </source>
</evidence>
<dbReference type="SUPFAM" id="SSF54236">
    <property type="entry name" value="Ubiquitin-like"/>
    <property type="match status" value="1"/>
</dbReference>
<dbReference type="PROSITE" id="PS50199">
    <property type="entry name" value="ZF_RANBP2_2"/>
    <property type="match status" value="1"/>
</dbReference>
<keyword evidence="7" id="KW-0677">Repeat</keyword>
<dbReference type="InterPro" id="IPR047558">
    <property type="entry name" value="BRcat_RBR_HOIL1"/>
</dbReference>
<keyword evidence="18" id="KW-1185">Reference proteome</keyword>
<dbReference type="PROSITE" id="PS00518">
    <property type="entry name" value="ZF_RING_1"/>
    <property type="match status" value="1"/>
</dbReference>
<evidence type="ECO:0000259" key="13">
    <source>
        <dbReference type="PROSITE" id="PS50053"/>
    </source>
</evidence>
<feature type="domain" description="Ubiquitin-like" evidence="13">
    <location>
        <begin position="329"/>
        <end position="394"/>
    </location>
</feature>
<feature type="region of interest" description="Disordered" evidence="12">
    <location>
        <begin position="143"/>
        <end position="168"/>
    </location>
</feature>
<dbReference type="SUPFAM" id="SSF57850">
    <property type="entry name" value="RING/U-box"/>
    <property type="match status" value="3"/>
</dbReference>
<evidence type="ECO:0000259" key="15">
    <source>
        <dbReference type="PROSITE" id="PS50199"/>
    </source>
</evidence>
<dbReference type="InterPro" id="IPR051628">
    <property type="entry name" value="LUBAC_E3_Ligases"/>
</dbReference>
<evidence type="ECO:0000256" key="1">
    <source>
        <dbReference type="ARBA" id="ARBA00004906"/>
    </source>
</evidence>
<name>A0A8S9Y2J0_APOLU</name>
<sequence>MSPNLKTRSVSRNEEISVKDTQTSDIAYKPCLSNDQEEDRKKLREMLKEMKHSLPKRSKDGKATQISNNADDSQKVAEAPRTDDQVRKEIRSPKLGAIRKVIAEKTPKPIENNYKHGPSNQAEAYLVESETVVEEIKIRKPTEKVSSSAQTSSMVRQINPHDKPPSGKEVIVPITVEEYQIKDGVLYTSVTKKAKRIGSGTFQLMRPRDFANIEAIKTKSSSAPLYANMSSESEQTPSQGGSSKVEEVEQLSLQLTEPQGLAHFRAGLTNTNDTNNMNTIAVNRLLRRLESAIANGQHELAAALAKELAQLKVNCVVTRQKPETPTSQIQVDMYVEDKEIHQGPFPLQLKLSTTVEQLKLKVEREYEIPCGVQRWIIGKALANDDKATLESLGVTHSGSALYLYLVVPEDPALTNLLPPQKELGSLLKEDSSNDLEGTPLRTEIITIKEVFTPPVGSNELTKKEVDKPVIVDKKDCGWRCGRCTLVNLSSSPGCAACGSERQNEQETAVQTPKDQKPQVMPANNEKKVEEKSAKVLEEEKKLDYQKLVDLEKSDLIICTETFECPICIVEYQPYEGVVLRECLHVFCRACLANTVEYSDEAEVKCPFRNDKYTCDSTLLEREIKSLVTPVVYEQHLAKSIALAETKIGNAFHCKTPDCKGWCIFEDNVNSFRCPVCSHTNCLTCQAVHEGVDCKQFQEQFNKDSELNVEAKRTKEMLQEMVDRGEAMNCPTCQVVLMKKWGCDWLRCSMCKTEICWITRGPRWGPNGKGDTSGGCQCGVNGIKCHPSALIVIKIT</sequence>
<feature type="compositionally biased region" description="Polar residues" evidence="12">
    <location>
        <begin position="224"/>
        <end position="242"/>
    </location>
</feature>
<dbReference type="GO" id="GO:0008270">
    <property type="term" value="F:zinc ion binding"/>
    <property type="evidence" value="ECO:0007669"/>
    <property type="project" value="UniProtKB-KW"/>
</dbReference>
<dbReference type="Proteomes" id="UP000466442">
    <property type="component" value="Unassembled WGS sequence"/>
</dbReference>
<evidence type="ECO:0000256" key="11">
    <source>
        <dbReference type="PROSITE-ProRule" id="PRU00322"/>
    </source>
</evidence>
<dbReference type="PROSITE" id="PS01358">
    <property type="entry name" value="ZF_RANBP2_1"/>
    <property type="match status" value="1"/>
</dbReference>
<feature type="domain" description="RING-type" evidence="16">
    <location>
        <begin position="560"/>
        <end position="788"/>
    </location>
</feature>
<evidence type="ECO:0000256" key="9">
    <source>
        <dbReference type="ARBA" id="ARBA00022786"/>
    </source>
</evidence>
<keyword evidence="6" id="KW-0479">Metal-binding</keyword>
<dbReference type="PANTHER" id="PTHR22770">
    <property type="entry name" value="UBIQUITIN CONJUGATING ENZYME 7 INTERACTING PROTEIN-RELATED"/>
    <property type="match status" value="1"/>
</dbReference>
<evidence type="ECO:0000313" key="17">
    <source>
        <dbReference type="EMBL" id="KAF6215403.1"/>
    </source>
</evidence>
<evidence type="ECO:0000259" key="14">
    <source>
        <dbReference type="PROSITE" id="PS50089"/>
    </source>
</evidence>
<gene>
    <name evidence="17" type="ORF">GE061_010155</name>
</gene>
<feature type="compositionally biased region" description="Basic and acidic residues" evidence="12">
    <location>
        <begin position="72"/>
        <end position="92"/>
    </location>
</feature>
<dbReference type="CDD" id="cd20358">
    <property type="entry name" value="Rcat_RBR_HOIL1"/>
    <property type="match status" value="1"/>
</dbReference>
<dbReference type="GO" id="GO:0097039">
    <property type="term" value="P:protein linear polyubiquitination"/>
    <property type="evidence" value="ECO:0007669"/>
    <property type="project" value="TreeGrafter"/>
</dbReference>
<dbReference type="InterPro" id="IPR044066">
    <property type="entry name" value="TRIAD_supradom"/>
</dbReference>
<dbReference type="InterPro" id="IPR013083">
    <property type="entry name" value="Znf_RING/FYVE/PHD"/>
</dbReference>
<evidence type="ECO:0000256" key="8">
    <source>
        <dbReference type="ARBA" id="ARBA00022771"/>
    </source>
</evidence>
<dbReference type="PROSITE" id="PS50089">
    <property type="entry name" value="ZF_RING_2"/>
    <property type="match status" value="1"/>
</dbReference>
<feature type="compositionally biased region" description="Polar residues" evidence="12">
    <location>
        <begin position="1"/>
        <end position="10"/>
    </location>
</feature>
<dbReference type="InterPro" id="IPR029071">
    <property type="entry name" value="Ubiquitin-like_domsf"/>
</dbReference>
<dbReference type="GO" id="GO:0009893">
    <property type="term" value="P:positive regulation of metabolic process"/>
    <property type="evidence" value="ECO:0007669"/>
    <property type="project" value="UniProtKB-ARBA"/>
</dbReference>
<evidence type="ECO:0000256" key="2">
    <source>
        <dbReference type="ARBA" id="ARBA00008278"/>
    </source>
</evidence>
<keyword evidence="4" id="KW-0597">Phosphoprotein</keyword>
<dbReference type="GO" id="GO:0043130">
    <property type="term" value="F:ubiquitin binding"/>
    <property type="evidence" value="ECO:0007669"/>
    <property type="project" value="TreeGrafter"/>
</dbReference>
<dbReference type="Gene3D" id="3.10.20.90">
    <property type="entry name" value="Phosphatidylinositol 3-kinase Catalytic Subunit, Chain A, domain 1"/>
    <property type="match status" value="1"/>
</dbReference>
<dbReference type="PROSITE" id="PS50053">
    <property type="entry name" value="UBIQUITIN_2"/>
    <property type="match status" value="1"/>
</dbReference>
<feature type="domain" description="RING-type" evidence="14">
    <location>
        <begin position="564"/>
        <end position="609"/>
    </location>
</feature>
<dbReference type="Pfam" id="PF13445">
    <property type="entry name" value="zf-RING_UBOX"/>
    <property type="match status" value="1"/>
</dbReference>
<comment type="caution">
    <text evidence="17">The sequence shown here is derived from an EMBL/GenBank/DDBJ whole genome shotgun (WGS) entry which is preliminary data.</text>
</comment>
<evidence type="ECO:0000313" key="18">
    <source>
        <dbReference type="Proteomes" id="UP000466442"/>
    </source>
</evidence>
<evidence type="ECO:0000256" key="12">
    <source>
        <dbReference type="SAM" id="MobiDB-lite"/>
    </source>
</evidence>
<evidence type="ECO:0000256" key="7">
    <source>
        <dbReference type="ARBA" id="ARBA00022737"/>
    </source>
</evidence>
<dbReference type="InterPro" id="IPR001841">
    <property type="entry name" value="Znf_RING"/>
</dbReference>
<evidence type="ECO:0000256" key="10">
    <source>
        <dbReference type="ARBA" id="ARBA00022833"/>
    </source>
</evidence>
<dbReference type="OrthoDB" id="261960at2759"/>